<dbReference type="CDD" id="cd05242">
    <property type="entry name" value="SDR_a8"/>
    <property type="match status" value="1"/>
</dbReference>
<dbReference type="InterPro" id="IPR001509">
    <property type="entry name" value="Epimerase_deHydtase"/>
</dbReference>
<name>A0A9X0R6N3_VIBME</name>
<evidence type="ECO:0000256" key="1">
    <source>
        <dbReference type="ARBA" id="ARBA00009353"/>
    </source>
</evidence>
<evidence type="ECO:0000259" key="3">
    <source>
        <dbReference type="Pfam" id="PF08338"/>
    </source>
</evidence>
<organism evidence="4 5">
    <name type="scientific">Vibrio metschnikovii</name>
    <dbReference type="NCBI Taxonomy" id="28172"/>
    <lineage>
        <taxon>Bacteria</taxon>
        <taxon>Pseudomonadati</taxon>
        <taxon>Pseudomonadota</taxon>
        <taxon>Gammaproteobacteria</taxon>
        <taxon>Vibrionales</taxon>
        <taxon>Vibrionaceae</taxon>
        <taxon>Vibrio</taxon>
    </lineage>
</organism>
<reference evidence="4" key="1">
    <citation type="submission" date="2020-08" db="EMBL/GenBank/DDBJ databases">
        <title>Genome Sequencing and Pan-Genome Analysis of Migratory bird Vibrio Strains, Inner Mongolia.</title>
        <authorList>
            <person name="Zheng L."/>
        </authorList>
    </citation>
    <scope>NUCLEOTIDE SEQUENCE</scope>
    <source>
        <strain evidence="4">M13F</strain>
    </source>
</reference>
<dbReference type="PANTHER" id="PTHR11092">
    <property type="entry name" value="SUGAR NUCLEOTIDE EPIMERASE RELATED"/>
    <property type="match status" value="1"/>
</dbReference>
<evidence type="ECO:0000313" key="4">
    <source>
        <dbReference type="EMBL" id="MBC5849796.1"/>
    </source>
</evidence>
<proteinExistence type="inferred from homology"/>
<dbReference type="PANTHER" id="PTHR11092:SF0">
    <property type="entry name" value="EPIMERASE FAMILY PROTEIN SDR39U1"/>
    <property type="match status" value="1"/>
</dbReference>
<dbReference type="InterPro" id="IPR013549">
    <property type="entry name" value="DUF1731"/>
</dbReference>
<accession>A0A9X0R6N3</accession>
<gene>
    <name evidence="4" type="ORF">H8Q88_02335</name>
</gene>
<dbReference type="Pfam" id="PF01370">
    <property type="entry name" value="Epimerase"/>
    <property type="match status" value="1"/>
</dbReference>
<dbReference type="Pfam" id="PF08338">
    <property type="entry name" value="DUF1731"/>
    <property type="match status" value="1"/>
</dbReference>
<evidence type="ECO:0000313" key="5">
    <source>
        <dbReference type="Proteomes" id="UP000615796"/>
    </source>
</evidence>
<feature type="domain" description="DUF1731" evidence="3">
    <location>
        <begin position="252"/>
        <end position="298"/>
    </location>
</feature>
<dbReference type="InterPro" id="IPR036291">
    <property type="entry name" value="NAD(P)-bd_dom_sf"/>
</dbReference>
<dbReference type="Proteomes" id="UP000615796">
    <property type="component" value="Unassembled WGS sequence"/>
</dbReference>
<dbReference type="InterPro" id="IPR010099">
    <property type="entry name" value="SDR39U1"/>
</dbReference>
<evidence type="ECO:0000259" key="2">
    <source>
        <dbReference type="Pfam" id="PF01370"/>
    </source>
</evidence>
<dbReference type="SUPFAM" id="SSF51735">
    <property type="entry name" value="NAD(P)-binding Rossmann-fold domains"/>
    <property type="match status" value="1"/>
</dbReference>
<keyword evidence="5" id="KW-1185">Reference proteome</keyword>
<feature type="domain" description="NAD-dependent epimerase/dehydratase" evidence="2">
    <location>
        <begin position="3"/>
        <end position="225"/>
    </location>
</feature>
<sequence length="303" mass="34088">MNIFITGATGLIGRELIKQLITHDIVILTRDIAKAQRKLAHANTKISFISDINQLHDLNRFDAVINLAGEPIADKRWTGKQKQRICQSRWQLTEQLVELIHASTTPPTLFLSGSAVGYYGDQHEHPFDESLQVQSQQFSHHICAVWEQTAMRAQSSRTRVCLMRTGIVLSPEGGALKKMLPPYRLGLGGPIGRGTQYMPWIHISDMVRAIIFLLETEHAQGAFNMCAPHPVTNAVFSQTLAASLRKPHLLTTPRWAIKLLLGEASELLFDSLRAKPKKLTELGFKFNFPRLEPALKQLLSHHR</sequence>
<comment type="caution">
    <text evidence="4">The sequence shown here is derived from an EMBL/GenBank/DDBJ whole genome shotgun (WGS) entry which is preliminary data.</text>
</comment>
<dbReference type="Gene3D" id="3.40.50.720">
    <property type="entry name" value="NAD(P)-binding Rossmann-like Domain"/>
    <property type="match status" value="1"/>
</dbReference>
<protein>
    <submittedName>
        <fullName evidence="4">TIGR01777 family protein</fullName>
    </submittedName>
</protein>
<comment type="similarity">
    <text evidence="1">Belongs to the NAD(P)-dependent epimerase/dehydratase family. SDR39U1 subfamily.</text>
</comment>
<dbReference type="EMBL" id="JACRUP010000001">
    <property type="protein sequence ID" value="MBC5849796.1"/>
    <property type="molecule type" value="Genomic_DNA"/>
</dbReference>
<dbReference type="NCBIfam" id="TIGR01777">
    <property type="entry name" value="yfcH"/>
    <property type="match status" value="1"/>
</dbReference>
<dbReference type="AlphaFoldDB" id="A0A9X0R6N3"/>
<dbReference type="RefSeq" id="WP_187025187.1">
    <property type="nucleotide sequence ID" value="NZ_JACRUP010000001.1"/>
</dbReference>